<evidence type="ECO:0000313" key="1">
    <source>
        <dbReference type="EMBL" id="KAJ9083505.1"/>
    </source>
</evidence>
<evidence type="ECO:0000313" key="2">
    <source>
        <dbReference type="Proteomes" id="UP001165960"/>
    </source>
</evidence>
<keyword evidence="2" id="KW-1185">Reference proteome</keyword>
<organism evidence="1 2">
    <name type="scientific">Entomophthora muscae</name>
    <dbReference type="NCBI Taxonomy" id="34485"/>
    <lineage>
        <taxon>Eukaryota</taxon>
        <taxon>Fungi</taxon>
        <taxon>Fungi incertae sedis</taxon>
        <taxon>Zoopagomycota</taxon>
        <taxon>Entomophthoromycotina</taxon>
        <taxon>Entomophthoromycetes</taxon>
        <taxon>Entomophthorales</taxon>
        <taxon>Entomophthoraceae</taxon>
        <taxon>Entomophthora</taxon>
    </lineage>
</organism>
<protein>
    <submittedName>
        <fullName evidence="1">Uncharacterized protein</fullName>
    </submittedName>
</protein>
<accession>A0ACC2U9V6</accession>
<proteinExistence type="predicted"/>
<gene>
    <name evidence="1" type="ORF">DSO57_1034073</name>
</gene>
<dbReference type="EMBL" id="QTSX02000988">
    <property type="protein sequence ID" value="KAJ9083505.1"/>
    <property type="molecule type" value="Genomic_DNA"/>
</dbReference>
<name>A0ACC2U9V6_9FUNG</name>
<dbReference type="Proteomes" id="UP001165960">
    <property type="component" value="Unassembled WGS sequence"/>
</dbReference>
<reference evidence="1" key="1">
    <citation type="submission" date="2022-04" db="EMBL/GenBank/DDBJ databases">
        <title>Genome of the entomopathogenic fungus Entomophthora muscae.</title>
        <authorList>
            <person name="Elya C."/>
            <person name="Lovett B.R."/>
            <person name="Lee E."/>
            <person name="Macias A.M."/>
            <person name="Hajek A.E."/>
            <person name="De Bivort B.L."/>
            <person name="Kasson M.T."/>
            <person name="De Fine Licht H.H."/>
            <person name="Stajich J.E."/>
        </authorList>
    </citation>
    <scope>NUCLEOTIDE SEQUENCE</scope>
    <source>
        <strain evidence="1">Berkeley</strain>
    </source>
</reference>
<sequence length="230" mass="25565">MGRAHAAACFCLPVEHTISYLLENFGCAVSKLAVADATAVKKTNTLLVTSEKLLLTMLTGNPQLRDSNPDSLQATSPQDQPPGCPQIFGLEQEQDLTSENPLNLDESKVFTLTLPTVKVPVNLTNQRAGLAKEPKITWASTEEEIKKLPNKRGPPRDDQPSDPTRKFEYSQFEPANEITPTMDAIKDRKHLVNSKIWAREICKSFPMIDGHTYTLDHQEDAHCHSCNKVT</sequence>
<comment type="caution">
    <text evidence="1">The sequence shown here is derived from an EMBL/GenBank/DDBJ whole genome shotgun (WGS) entry which is preliminary data.</text>
</comment>